<evidence type="ECO:0000313" key="4">
    <source>
        <dbReference type="Proteomes" id="UP001341281"/>
    </source>
</evidence>
<keyword evidence="1" id="KW-0175">Coiled coil</keyword>
<dbReference type="EMBL" id="CP144749">
    <property type="protein sequence ID" value="WVZ75760.1"/>
    <property type="molecule type" value="Genomic_DNA"/>
</dbReference>
<evidence type="ECO:0000256" key="2">
    <source>
        <dbReference type="SAM" id="MobiDB-lite"/>
    </source>
</evidence>
<reference evidence="3 4" key="1">
    <citation type="submission" date="2024-02" db="EMBL/GenBank/DDBJ databases">
        <title>High-quality chromosome-scale genome assembly of Pensacola bahiagrass (Paspalum notatum Flugge var. saurae).</title>
        <authorList>
            <person name="Vega J.M."/>
            <person name="Podio M."/>
            <person name="Orjuela J."/>
            <person name="Siena L.A."/>
            <person name="Pessino S.C."/>
            <person name="Combes M.C."/>
            <person name="Mariac C."/>
            <person name="Albertini E."/>
            <person name="Pupilli F."/>
            <person name="Ortiz J.P.A."/>
            <person name="Leblanc O."/>
        </authorList>
    </citation>
    <scope>NUCLEOTIDE SEQUENCE [LARGE SCALE GENOMIC DNA]</scope>
    <source>
        <strain evidence="3">R1</strain>
        <tissue evidence="3">Leaf</tissue>
    </source>
</reference>
<evidence type="ECO:0000313" key="3">
    <source>
        <dbReference type="EMBL" id="WVZ75760.1"/>
    </source>
</evidence>
<feature type="coiled-coil region" evidence="1">
    <location>
        <begin position="25"/>
        <end position="59"/>
    </location>
</feature>
<accession>A0AAQ3WW18</accession>
<evidence type="ECO:0008006" key="5">
    <source>
        <dbReference type="Google" id="ProtNLM"/>
    </source>
</evidence>
<feature type="compositionally biased region" description="Basic and acidic residues" evidence="2">
    <location>
        <begin position="161"/>
        <end position="172"/>
    </location>
</feature>
<protein>
    <recommendedName>
        <fullName evidence="5">CCHC-type domain-containing protein</fullName>
    </recommendedName>
</protein>
<name>A0AAQ3WW18_PASNO</name>
<feature type="region of interest" description="Disordered" evidence="2">
    <location>
        <begin position="125"/>
        <end position="209"/>
    </location>
</feature>
<dbReference type="Proteomes" id="UP001341281">
    <property type="component" value="Chromosome 05"/>
</dbReference>
<proteinExistence type="predicted"/>
<gene>
    <name evidence="3" type="ORF">U9M48_023792</name>
</gene>
<keyword evidence="4" id="KW-1185">Reference proteome</keyword>
<organism evidence="3 4">
    <name type="scientific">Paspalum notatum var. saurae</name>
    <dbReference type="NCBI Taxonomy" id="547442"/>
    <lineage>
        <taxon>Eukaryota</taxon>
        <taxon>Viridiplantae</taxon>
        <taxon>Streptophyta</taxon>
        <taxon>Embryophyta</taxon>
        <taxon>Tracheophyta</taxon>
        <taxon>Spermatophyta</taxon>
        <taxon>Magnoliopsida</taxon>
        <taxon>Liliopsida</taxon>
        <taxon>Poales</taxon>
        <taxon>Poaceae</taxon>
        <taxon>PACMAD clade</taxon>
        <taxon>Panicoideae</taxon>
        <taxon>Andropogonodae</taxon>
        <taxon>Paspaleae</taxon>
        <taxon>Paspalinae</taxon>
        <taxon>Paspalum</taxon>
    </lineage>
</organism>
<evidence type="ECO:0000256" key="1">
    <source>
        <dbReference type="SAM" id="Coils"/>
    </source>
</evidence>
<dbReference type="AlphaFoldDB" id="A0AAQ3WW18"/>
<feature type="compositionally biased region" description="Polar residues" evidence="2">
    <location>
        <begin position="129"/>
        <end position="138"/>
    </location>
</feature>
<sequence length="209" mass="23719">MLKQKEEIKALKTNEELHASFVSRYENLLNKFDLLDKEHGELKKQFEDLELKYESLTNSLDASIPCAIPCAIPIVKVDASTSYDLTPCNENVVVETLDDLIASENEELKQEVEWLRADLRRLKGKVAQEQVQPPQDNPSKGVKKLEKGETVTSFKCHREGHKSYQCKEEKAQKKSKNKGKRNAIGEKKAMENKNSPKLKASLVYTVDGT</sequence>